<dbReference type="SUPFAM" id="SSF54695">
    <property type="entry name" value="POZ domain"/>
    <property type="match status" value="1"/>
</dbReference>
<dbReference type="SMART" id="SM00875">
    <property type="entry name" value="BACK"/>
    <property type="match status" value="1"/>
</dbReference>
<dbReference type="Proteomes" id="UP000285301">
    <property type="component" value="Unassembled WGS sequence"/>
</dbReference>
<dbReference type="GO" id="GO:0050804">
    <property type="term" value="P:modulation of chemical synaptic transmission"/>
    <property type="evidence" value="ECO:0007669"/>
    <property type="project" value="TreeGrafter"/>
</dbReference>
<proteinExistence type="predicted"/>
<dbReference type="SMART" id="SM00225">
    <property type="entry name" value="BTB"/>
    <property type="match status" value="1"/>
</dbReference>
<dbReference type="InterPro" id="IPR011705">
    <property type="entry name" value="BACK"/>
</dbReference>
<dbReference type="Gene3D" id="3.30.710.10">
    <property type="entry name" value="Potassium Channel Kv1.1, Chain A"/>
    <property type="match status" value="1"/>
</dbReference>
<organism evidence="2 3">
    <name type="scientific">Dinothrombium tinctorium</name>
    <dbReference type="NCBI Taxonomy" id="1965070"/>
    <lineage>
        <taxon>Eukaryota</taxon>
        <taxon>Metazoa</taxon>
        <taxon>Ecdysozoa</taxon>
        <taxon>Arthropoda</taxon>
        <taxon>Chelicerata</taxon>
        <taxon>Arachnida</taxon>
        <taxon>Acari</taxon>
        <taxon>Acariformes</taxon>
        <taxon>Trombidiformes</taxon>
        <taxon>Prostigmata</taxon>
        <taxon>Anystina</taxon>
        <taxon>Parasitengona</taxon>
        <taxon>Trombidioidea</taxon>
        <taxon>Trombidiidae</taxon>
        <taxon>Dinothrombium</taxon>
    </lineage>
</organism>
<evidence type="ECO:0000313" key="3">
    <source>
        <dbReference type="Proteomes" id="UP000285301"/>
    </source>
</evidence>
<accession>A0A443QZG9</accession>
<dbReference type="OrthoDB" id="45365at2759"/>
<evidence type="ECO:0000313" key="2">
    <source>
        <dbReference type="EMBL" id="RWS08414.1"/>
    </source>
</evidence>
<dbReference type="PANTHER" id="PTHR46306">
    <property type="entry name" value="BTB/POZ DOMAIN-CONTAINING PROTEIN 9"/>
    <property type="match status" value="1"/>
</dbReference>
<comment type="caution">
    <text evidence="2">The sequence shown here is derived from an EMBL/GenBank/DDBJ whole genome shotgun (WGS) entry which is preliminary data.</text>
</comment>
<dbReference type="PANTHER" id="PTHR46306:SF1">
    <property type="entry name" value="BTB_POZ DOMAIN-CONTAINING PROTEIN 9"/>
    <property type="match status" value="1"/>
</dbReference>
<dbReference type="GO" id="GO:0008344">
    <property type="term" value="P:adult locomotory behavior"/>
    <property type="evidence" value="ECO:0007669"/>
    <property type="project" value="TreeGrafter"/>
</dbReference>
<dbReference type="Pfam" id="PF00651">
    <property type="entry name" value="BTB"/>
    <property type="match status" value="1"/>
</dbReference>
<dbReference type="STRING" id="1965070.A0A443QZG9"/>
<dbReference type="InterPro" id="IPR052407">
    <property type="entry name" value="BTB_POZ_domain_cont_9"/>
</dbReference>
<dbReference type="GO" id="GO:0005737">
    <property type="term" value="C:cytoplasm"/>
    <property type="evidence" value="ECO:0007669"/>
    <property type="project" value="TreeGrafter"/>
</dbReference>
<dbReference type="InterPro" id="IPR011333">
    <property type="entry name" value="SKP1/BTB/POZ_sf"/>
</dbReference>
<feature type="domain" description="BTB" evidence="1">
    <location>
        <begin position="15"/>
        <end position="84"/>
    </location>
</feature>
<name>A0A443QZG9_9ACAR</name>
<dbReference type="AlphaFoldDB" id="A0A443QZG9"/>
<dbReference type="Pfam" id="PF07707">
    <property type="entry name" value="BACK"/>
    <property type="match status" value="1"/>
</dbReference>
<sequence>MKSGFENLFNDPETSDVSLEFGSPTQRVFAHKAILAANSDYFKAMFFGDWRESKQTVIELNEIVAKPFILLLKTFYFIEFDIEQLTRAEMLQFYELATKFGAKQVEEVLINFIRKQISVRNVYEFYSAAVATDLHHFQVLFEEYFEKHFDLIVRHKHIFRNLPKDWALRVLKSDELSVNEIDVFIAASKWIQYNAVAEEEKKELLDCIKLELIDLQDMIKFVRPSELFTESEILDAIGLRTNRKICAIRRKSDHWIIGSTPKSDLWQRIAQLQGDRDIDMFADGFRFENPNNDENFD</sequence>
<keyword evidence="3" id="KW-1185">Reference proteome</keyword>
<dbReference type="PROSITE" id="PS50097">
    <property type="entry name" value="BTB"/>
    <property type="match status" value="1"/>
</dbReference>
<evidence type="ECO:0000259" key="1">
    <source>
        <dbReference type="PROSITE" id="PS50097"/>
    </source>
</evidence>
<dbReference type="GO" id="GO:0048512">
    <property type="term" value="P:circadian behavior"/>
    <property type="evidence" value="ECO:0007669"/>
    <property type="project" value="TreeGrafter"/>
</dbReference>
<dbReference type="EMBL" id="NCKU01002983">
    <property type="protein sequence ID" value="RWS08414.1"/>
    <property type="molecule type" value="Genomic_DNA"/>
</dbReference>
<protein>
    <submittedName>
        <fullName evidence="2">BTB/POZ domain-containing protein 9-like protein</fullName>
    </submittedName>
</protein>
<dbReference type="Gene3D" id="1.25.40.420">
    <property type="match status" value="1"/>
</dbReference>
<dbReference type="InterPro" id="IPR000210">
    <property type="entry name" value="BTB/POZ_dom"/>
</dbReference>
<reference evidence="2 3" key="1">
    <citation type="journal article" date="2018" name="Gigascience">
        <title>Genomes of trombidid mites reveal novel predicted allergens and laterally-transferred genes associated with secondary metabolism.</title>
        <authorList>
            <person name="Dong X."/>
            <person name="Chaisiri K."/>
            <person name="Xia D."/>
            <person name="Armstrong S.D."/>
            <person name="Fang Y."/>
            <person name="Donnelly M.J."/>
            <person name="Kadowaki T."/>
            <person name="McGarry J.W."/>
            <person name="Darby A.C."/>
            <person name="Makepeace B.L."/>
        </authorList>
    </citation>
    <scope>NUCLEOTIDE SEQUENCE [LARGE SCALE GENOMIC DNA]</scope>
    <source>
        <strain evidence="2">UoL-WK</strain>
    </source>
</reference>
<gene>
    <name evidence="2" type="ORF">B4U79_17771</name>
</gene>